<name>G4Z6P4_PHYSP</name>
<gene>
    <name evidence="1" type="ORF">PHYSODRAFT_328438</name>
</gene>
<dbReference type="RefSeq" id="XP_009523027.1">
    <property type="nucleotide sequence ID" value="XM_009524732.1"/>
</dbReference>
<dbReference type="Proteomes" id="UP000002640">
    <property type="component" value="Unassembled WGS sequence"/>
</dbReference>
<evidence type="ECO:0000313" key="2">
    <source>
        <dbReference type="Proteomes" id="UP000002640"/>
    </source>
</evidence>
<evidence type="ECO:0000313" key="1">
    <source>
        <dbReference type="EMBL" id="EGZ20310.1"/>
    </source>
</evidence>
<proteinExistence type="predicted"/>
<dbReference type="EMBL" id="JH159153">
    <property type="protein sequence ID" value="EGZ20310.1"/>
    <property type="molecule type" value="Genomic_DNA"/>
</dbReference>
<dbReference type="InParanoid" id="G4Z6P4"/>
<protein>
    <submittedName>
        <fullName evidence="1">Uncharacterized protein</fullName>
    </submittedName>
</protein>
<reference evidence="1 2" key="1">
    <citation type="journal article" date="2006" name="Science">
        <title>Phytophthora genome sequences uncover evolutionary origins and mechanisms of pathogenesis.</title>
        <authorList>
            <person name="Tyler B.M."/>
            <person name="Tripathy S."/>
            <person name="Zhang X."/>
            <person name="Dehal P."/>
            <person name="Jiang R.H."/>
            <person name="Aerts A."/>
            <person name="Arredondo F.D."/>
            <person name="Baxter L."/>
            <person name="Bensasson D."/>
            <person name="Beynon J.L."/>
            <person name="Chapman J."/>
            <person name="Damasceno C.M."/>
            <person name="Dorrance A.E."/>
            <person name="Dou D."/>
            <person name="Dickerman A.W."/>
            <person name="Dubchak I.L."/>
            <person name="Garbelotto M."/>
            <person name="Gijzen M."/>
            <person name="Gordon S.G."/>
            <person name="Govers F."/>
            <person name="Grunwald N.J."/>
            <person name="Huang W."/>
            <person name="Ivors K.L."/>
            <person name="Jones R.W."/>
            <person name="Kamoun S."/>
            <person name="Krampis K."/>
            <person name="Lamour K.H."/>
            <person name="Lee M.K."/>
            <person name="McDonald W.H."/>
            <person name="Medina M."/>
            <person name="Meijer H.J."/>
            <person name="Nordberg E.K."/>
            <person name="Maclean D.J."/>
            <person name="Ospina-Giraldo M.D."/>
            <person name="Morris P.F."/>
            <person name="Phuntumart V."/>
            <person name="Putnam N.H."/>
            <person name="Rash S."/>
            <person name="Rose J.K."/>
            <person name="Sakihama Y."/>
            <person name="Salamov A.A."/>
            <person name="Savidor A."/>
            <person name="Scheuring C.F."/>
            <person name="Smith B.M."/>
            <person name="Sobral B.W."/>
            <person name="Terry A."/>
            <person name="Torto-Alalibo T.A."/>
            <person name="Win J."/>
            <person name="Xu Z."/>
            <person name="Zhang H."/>
            <person name="Grigoriev I.V."/>
            <person name="Rokhsar D.S."/>
            <person name="Boore J.L."/>
        </authorList>
    </citation>
    <scope>NUCLEOTIDE SEQUENCE [LARGE SCALE GENOMIC DNA]</scope>
    <source>
        <strain evidence="1 2">P6497</strain>
    </source>
</reference>
<accession>G4Z6P4</accession>
<keyword evidence="2" id="KW-1185">Reference proteome</keyword>
<dbReference type="KEGG" id="psoj:PHYSODRAFT_328438"/>
<dbReference type="AlphaFoldDB" id="G4Z6P4"/>
<organism evidence="1 2">
    <name type="scientific">Phytophthora sojae (strain P6497)</name>
    <name type="common">Soybean stem and root rot agent</name>
    <name type="synonym">Phytophthora megasperma f. sp. glycines</name>
    <dbReference type="NCBI Taxonomy" id="1094619"/>
    <lineage>
        <taxon>Eukaryota</taxon>
        <taxon>Sar</taxon>
        <taxon>Stramenopiles</taxon>
        <taxon>Oomycota</taxon>
        <taxon>Peronosporomycetes</taxon>
        <taxon>Peronosporales</taxon>
        <taxon>Peronosporaceae</taxon>
        <taxon>Phytophthora</taxon>
    </lineage>
</organism>
<sequence length="228" mass="25628">MDALIEKAEKDSAEDLLYLYDGPPISIPYGVKMVCFTSLNERWFDTIEKSDDCPLLIMPPWDLEELVIACGALNLTTFVAVPDEGEEDVAFADNTGNADMVVDHVEERFKIFGGAARECLSIDPTFIEKRQEHIKKTIMGLEDIDFMKRVLNQSNSMLHCICHFVPNPANPLLEYSVAEPTTFEKRLLAECLNKLNTAKRNEILDCLRHNISAAPFRGALFGQGSEIK</sequence>
<dbReference type="GeneID" id="20645787"/>